<dbReference type="PANTHER" id="PTHR30558:SF3">
    <property type="entry name" value="BIOPOLYMER TRANSPORT PROTEIN EXBD-RELATED"/>
    <property type="match status" value="1"/>
</dbReference>
<name>A0A5B9QKU3_9BACT</name>
<evidence type="ECO:0000256" key="6">
    <source>
        <dbReference type="ARBA" id="ARBA00023136"/>
    </source>
</evidence>
<evidence type="ECO:0000256" key="3">
    <source>
        <dbReference type="ARBA" id="ARBA00022475"/>
    </source>
</evidence>
<dbReference type="OrthoDB" id="281590at2"/>
<keyword evidence="3" id="KW-1003">Cell membrane</keyword>
<dbReference type="EMBL" id="CP042914">
    <property type="protein sequence ID" value="QEG39698.1"/>
    <property type="molecule type" value="Genomic_DNA"/>
</dbReference>
<dbReference type="RefSeq" id="WP_068142088.1">
    <property type="nucleotide sequence ID" value="NZ_CP042914.1"/>
</dbReference>
<comment type="subcellular location">
    <subcellularLocation>
        <location evidence="1">Cell membrane</location>
        <topology evidence="1">Single-pass membrane protein</topology>
    </subcellularLocation>
    <subcellularLocation>
        <location evidence="7">Cell membrane</location>
        <topology evidence="7">Single-pass type II membrane protein</topology>
    </subcellularLocation>
</comment>
<organism evidence="8 9">
    <name type="scientific">Roseimaritima ulvae</name>
    <dbReference type="NCBI Taxonomy" id="980254"/>
    <lineage>
        <taxon>Bacteria</taxon>
        <taxon>Pseudomonadati</taxon>
        <taxon>Planctomycetota</taxon>
        <taxon>Planctomycetia</taxon>
        <taxon>Pirellulales</taxon>
        <taxon>Pirellulaceae</taxon>
        <taxon>Roseimaritima</taxon>
    </lineage>
</organism>
<protein>
    <submittedName>
        <fullName evidence="8">Biopolymer transport protein ExbD/TolR</fullName>
    </submittedName>
</protein>
<dbReference type="KEGG" id="rul:UC8_16950"/>
<dbReference type="GO" id="GO:0005886">
    <property type="term" value="C:plasma membrane"/>
    <property type="evidence" value="ECO:0007669"/>
    <property type="project" value="UniProtKB-SubCell"/>
</dbReference>
<evidence type="ECO:0000256" key="7">
    <source>
        <dbReference type="RuleBase" id="RU003879"/>
    </source>
</evidence>
<keyword evidence="7" id="KW-0653">Protein transport</keyword>
<keyword evidence="6" id="KW-0472">Membrane</keyword>
<evidence type="ECO:0000313" key="9">
    <source>
        <dbReference type="Proteomes" id="UP000325286"/>
    </source>
</evidence>
<gene>
    <name evidence="8" type="ORF">UC8_16950</name>
</gene>
<keyword evidence="4 7" id="KW-0812">Transmembrane</keyword>
<keyword evidence="5" id="KW-1133">Transmembrane helix</keyword>
<keyword evidence="9" id="KW-1185">Reference proteome</keyword>
<dbReference type="GO" id="GO:0015031">
    <property type="term" value="P:protein transport"/>
    <property type="evidence" value="ECO:0007669"/>
    <property type="project" value="UniProtKB-KW"/>
</dbReference>
<evidence type="ECO:0000256" key="4">
    <source>
        <dbReference type="ARBA" id="ARBA00022692"/>
    </source>
</evidence>
<evidence type="ECO:0000256" key="2">
    <source>
        <dbReference type="ARBA" id="ARBA00005811"/>
    </source>
</evidence>
<evidence type="ECO:0000256" key="1">
    <source>
        <dbReference type="ARBA" id="ARBA00004162"/>
    </source>
</evidence>
<keyword evidence="7" id="KW-0813">Transport</keyword>
<evidence type="ECO:0000313" key="8">
    <source>
        <dbReference type="EMBL" id="QEG39698.1"/>
    </source>
</evidence>
<sequence>MRAVTAKRHGGLELKMTPMIDVVFLLLVFFLWTSSFNEPEFDLPSALATDSKAAAESRGPTDQPAEMFDEIIVEVAGPQDLKLNGQRIETLAQLEQRFIQIAELGAQPSVIIDPTEATEIGRAIRVYDTARAAGFERVLFAAKAP</sequence>
<evidence type="ECO:0000256" key="5">
    <source>
        <dbReference type="ARBA" id="ARBA00022989"/>
    </source>
</evidence>
<dbReference type="Gene3D" id="3.30.420.270">
    <property type="match status" value="1"/>
</dbReference>
<dbReference type="Pfam" id="PF02472">
    <property type="entry name" value="ExbD"/>
    <property type="match status" value="1"/>
</dbReference>
<dbReference type="AlphaFoldDB" id="A0A5B9QKU3"/>
<proteinExistence type="inferred from homology"/>
<dbReference type="PANTHER" id="PTHR30558">
    <property type="entry name" value="EXBD MEMBRANE COMPONENT OF PMF-DRIVEN MACROMOLECULE IMPORT SYSTEM"/>
    <property type="match status" value="1"/>
</dbReference>
<comment type="similarity">
    <text evidence="2 7">Belongs to the ExbD/TolR family.</text>
</comment>
<accession>A0A5B9QKU3</accession>
<reference evidence="8 9" key="1">
    <citation type="submission" date="2019-08" db="EMBL/GenBank/DDBJ databases">
        <title>Deep-cultivation of Planctomycetes and their phenomic and genomic characterization uncovers novel biology.</title>
        <authorList>
            <person name="Wiegand S."/>
            <person name="Jogler M."/>
            <person name="Boedeker C."/>
            <person name="Pinto D."/>
            <person name="Vollmers J."/>
            <person name="Rivas-Marin E."/>
            <person name="Kohn T."/>
            <person name="Peeters S.H."/>
            <person name="Heuer A."/>
            <person name="Rast P."/>
            <person name="Oberbeckmann S."/>
            <person name="Bunk B."/>
            <person name="Jeske O."/>
            <person name="Meyerdierks A."/>
            <person name="Storesund J.E."/>
            <person name="Kallscheuer N."/>
            <person name="Luecker S."/>
            <person name="Lage O.M."/>
            <person name="Pohl T."/>
            <person name="Merkel B.J."/>
            <person name="Hornburger P."/>
            <person name="Mueller R.-W."/>
            <person name="Bruemmer F."/>
            <person name="Labrenz M."/>
            <person name="Spormann A.M."/>
            <person name="Op den Camp H."/>
            <person name="Overmann J."/>
            <person name="Amann R."/>
            <person name="Jetten M.S.M."/>
            <person name="Mascher T."/>
            <person name="Medema M.H."/>
            <person name="Devos D.P."/>
            <person name="Kaster A.-K."/>
            <person name="Ovreas L."/>
            <person name="Rohde M."/>
            <person name="Galperin M.Y."/>
            <person name="Jogler C."/>
        </authorList>
    </citation>
    <scope>NUCLEOTIDE SEQUENCE [LARGE SCALE GENOMIC DNA]</scope>
    <source>
        <strain evidence="8 9">UC8</strain>
    </source>
</reference>
<dbReference type="Proteomes" id="UP000325286">
    <property type="component" value="Chromosome"/>
</dbReference>
<dbReference type="InterPro" id="IPR003400">
    <property type="entry name" value="ExbD"/>
</dbReference>
<dbReference type="GO" id="GO:0022857">
    <property type="term" value="F:transmembrane transporter activity"/>
    <property type="evidence" value="ECO:0007669"/>
    <property type="project" value="InterPro"/>
</dbReference>